<evidence type="ECO:0000256" key="2">
    <source>
        <dbReference type="ARBA" id="ARBA00022908"/>
    </source>
</evidence>
<keyword evidence="2" id="KW-0229">DNA integration</keyword>
<evidence type="ECO:0000259" key="5">
    <source>
        <dbReference type="PROSITE" id="PS51898"/>
    </source>
</evidence>
<organism evidence="6 7">
    <name type="scientific">Salinarimonas soli</name>
    <dbReference type="NCBI Taxonomy" id="1638099"/>
    <lineage>
        <taxon>Bacteria</taxon>
        <taxon>Pseudomonadati</taxon>
        <taxon>Pseudomonadota</taxon>
        <taxon>Alphaproteobacteria</taxon>
        <taxon>Hyphomicrobiales</taxon>
        <taxon>Salinarimonadaceae</taxon>
        <taxon>Salinarimonas</taxon>
    </lineage>
</organism>
<dbReference type="GO" id="GO:0015074">
    <property type="term" value="P:DNA integration"/>
    <property type="evidence" value="ECO:0007669"/>
    <property type="project" value="UniProtKB-KW"/>
</dbReference>
<accession>A0A5B2VGP0</accession>
<sequence>MRIDLKGLHQVRAKLADGSRRTYWYAWRGGPRLSGEPGTPEFIASYNAAVESRKTVPKGRFHSVIAGYKASAEFGKLADRTKADYLKIIAGIEVKFGSMPLSAFSETNKRVTRGIFKKWRDERAAKSERQADYGWSVLGRIISWGVDRGELDTNPAERGGRLYQADRTDKVWTAADEAAFLALAPRHLHLALLLALWTGQRQGDLLKLTWNQYDGRYIRLRQGKTGKRVTIPVGEPLKVALDVARAERRGALVLLTMEGTRWTEDGFRSSWGKACDKAGIAEVSFHDTRGSAITRLALAGASVPEIAAITGHSLRDVQEILDAHYLSRDLGLAESAMAKLEAHQGSSS</sequence>
<dbReference type="Gene3D" id="1.10.150.130">
    <property type="match status" value="1"/>
</dbReference>
<comment type="similarity">
    <text evidence="1">Belongs to the 'phage' integrase family.</text>
</comment>
<name>A0A5B2VGP0_9HYPH</name>
<dbReference type="InterPro" id="IPR011010">
    <property type="entry name" value="DNA_brk_join_enz"/>
</dbReference>
<dbReference type="RefSeq" id="WP_149816687.1">
    <property type="nucleotide sequence ID" value="NZ_VUOA01000018.1"/>
</dbReference>
<reference evidence="6 7" key="1">
    <citation type="submission" date="2019-09" db="EMBL/GenBank/DDBJ databases">
        <title>Salinarimonas rosea gen. nov., sp. nov., a new member of the a-2 subgroup of the Proteobacteria.</title>
        <authorList>
            <person name="Liu J."/>
        </authorList>
    </citation>
    <scope>NUCLEOTIDE SEQUENCE [LARGE SCALE GENOMIC DNA]</scope>
    <source>
        <strain evidence="6 7">BN140002</strain>
    </source>
</reference>
<dbReference type="PANTHER" id="PTHR30349:SF64">
    <property type="entry name" value="PROPHAGE INTEGRASE INTD-RELATED"/>
    <property type="match status" value="1"/>
</dbReference>
<dbReference type="InterPro" id="IPR010998">
    <property type="entry name" value="Integrase_recombinase_N"/>
</dbReference>
<dbReference type="AlphaFoldDB" id="A0A5B2VGP0"/>
<dbReference type="GO" id="GO:0003677">
    <property type="term" value="F:DNA binding"/>
    <property type="evidence" value="ECO:0007669"/>
    <property type="project" value="UniProtKB-KW"/>
</dbReference>
<dbReference type="OrthoDB" id="8201432at2"/>
<gene>
    <name evidence="6" type="ORF">F0L46_08595</name>
</gene>
<evidence type="ECO:0000256" key="3">
    <source>
        <dbReference type="ARBA" id="ARBA00023125"/>
    </source>
</evidence>
<evidence type="ECO:0000256" key="4">
    <source>
        <dbReference type="ARBA" id="ARBA00023172"/>
    </source>
</evidence>
<dbReference type="Pfam" id="PF00589">
    <property type="entry name" value="Phage_integrase"/>
    <property type="match status" value="1"/>
</dbReference>
<dbReference type="EMBL" id="VUOA01000018">
    <property type="protein sequence ID" value="KAA2237726.1"/>
    <property type="molecule type" value="Genomic_DNA"/>
</dbReference>
<reference evidence="6 7" key="2">
    <citation type="submission" date="2019-09" db="EMBL/GenBank/DDBJ databases">
        <authorList>
            <person name="Jin C."/>
        </authorList>
    </citation>
    <scope>NUCLEOTIDE SEQUENCE [LARGE SCALE GENOMIC DNA]</scope>
    <source>
        <strain evidence="6 7">BN140002</strain>
    </source>
</reference>
<keyword evidence="4" id="KW-0233">DNA recombination</keyword>
<proteinExistence type="inferred from homology"/>
<dbReference type="Proteomes" id="UP000323142">
    <property type="component" value="Unassembled WGS sequence"/>
</dbReference>
<dbReference type="PANTHER" id="PTHR30349">
    <property type="entry name" value="PHAGE INTEGRASE-RELATED"/>
    <property type="match status" value="1"/>
</dbReference>
<dbReference type="InterPro" id="IPR050090">
    <property type="entry name" value="Tyrosine_recombinase_XerCD"/>
</dbReference>
<keyword evidence="3" id="KW-0238">DNA-binding</keyword>
<evidence type="ECO:0000256" key="1">
    <source>
        <dbReference type="ARBA" id="ARBA00008857"/>
    </source>
</evidence>
<evidence type="ECO:0000313" key="7">
    <source>
        <dbReference type="Proteomes" id="UP000323142"/>
    </source>
</evidence>
<keyword evidence="7" id="KW-1185">Reference proteome</keyword>
<dbReference type="Gene3D" id="1.10.443.10">
    <property type="entry name" value="Intergrase catalytic core"/>
    <property type="match status" value="1"/>
</dbReference>
<feature type="domain" description="Tyr recombinase" evidence="5">
    <location>
        <begin position="167"/>
        <end position="338"/>
    </location>
</feature>
<comment type="caution">
    <text evidence="6">The sequence shown here is derived from an EMBL/GenBank/DDBJ whole genome shotgun (WGS) entry which is preliminary data.</text>
</comment>
<dbReference type="PROSITE" id="PS51898">
    <property type="entry name" value="TYR_RECOMBINASE"/>
    <property type="match status" value="1"/>
</dbReference>
<dbReference type="SUPFAM" id="SSF56349">
    <property type="entry name" value="DNA breaking-rejoining enzymes"/>
    <property type="match status" value="1"/>
</dbReference>
<dbReference type="GO" id="GO:0006310">
    <property type="term" value="P:DNA recombination"/>
    <property type="evidence" value="ECO:0007669"/>
    <property type="project" value="UniProtKB-KW"/>
</dbReference>
<dbReference type="InterPro" id="IPR013762">
    <property type="entry name" value="Integrase-like_cat_sf"/>
</dbReference>
<protein>
    <submittedName>
        <fullName evidence="6">Tyrosine-type recombinase/integrase</fullName>
    </submittedName>
</protein>
<evidence type="ECO:0000313" key="6">
    <source>
        <dbReference type="EMBL" id="KAA2237726.1"/>
    </source>
</evidence>
<dbReference type="InterPro" id="IPR002104">
    <property type="entry name" value="Integrase_catalytic"/>
</dbReference>